<dbReference type="EMBL" id="OZ034817">
    <property type="protein sequence ID" value="CAL1382125.1"/>
    <property type="molecule type" value="Genomic_DNA"/>
</dbReference>
<accession>A0AAV2E8B4</accession>
<sequence>MLYQADADVAQELPGGFSCIEETTLRGLERNIIGEEVSYALKSMGAFKAPGKDGERWESPLWGLLPTALRSRV</sequence>
<dbReference type="AlphaFoldDB" id="A0AAV2E8B4"/>
<name>A0AAV2E8B4_9ROSI</name>
<protein>
    <submittedName>
        <fullName evidence="1">Uncharacterized protein</fullName>
    </submittedName>
</protein>
<keyword evidence="2" id="KW-1185">Reference proteome</keyword>
<dbReference type="Proteomes" id="UP001497516">
    <property type="component" value="Chromosome 4"/>
</dbReference>
<gene>
    <name evidence="1" type="ORF">LTRI10_LOCUS23466</name>
</gene>
<reference evidence="1 2" key="1">
    <citation type="submission" date="2024-04" db="EMBL/GenBank/DDBJ databases">
        <authorList>
            <person name="Fracassetti M."/>
        </authorList>
    </citation>
    <scope>NUCLEOTIDE SEQUENCE [LARGE SCALE GENOMIC DNA]</scope>
</reference>
<proteinExistence type="predicted"/>
<organism evidence="1 2">
    <name type="scientific">Linum trigynum</name>
    <dbReference type="NCBI Taxonomy" id="586398"/>
    <lineage>
        <taxon>Eukaryota</taxon>
        <taxon>Viridiplantae</taxon>
        <taxon>Streptophyta</taxon>
        <taxon>Embryophyta</taxon>
        <taxon>Tracheophyta</taxon>
        <taxon>Spermatophyta</taxon>
        <taxon>Magnoliopsida</taxon>
        <taxon>eudicotyledons</taxon>
        <taxon>Gunneridae</taxon>
        <taxon>Pentapetalae</taxon>
        <taxon>rosids</taxon>
        <taxon>fabids</taxon>
        <taxon>Malpighiales</taxon>
        <taxon>Linaceae</taxon>
        <taxon>Linum</taxon>
    </lineage>
</organism>
<evidence type="ECO:0000313" key="2">
    <source>
        <dbReference type="Proteomes" id="UP001497516"/>
    </source>
</evidence>
<evidence type="ECO:0000313" key="1">
    <source>
        <dbReference type="EMBL" id="CAL1382125.1"/>
    </source>
</evidence>